<dbReference type="EMBL" id="GL378328">
    <property type="protein sequence ID" value="EFJ51172.1"/>
    <property type="molecule type" value="Genomic_DNA"/>
</dbReference>
<evidence type="ECO:0000256" key="1">
    <source>
        <dbReference type="SAM" id="MobiDB-lite"/>
    </source>
</evidence>
<feature type="compositionally biased region" description="Pro residues" evidence="1">
    <location>
        <begin position="105"/>
        <end position="115"/>
    </location>
</feature>
<feature type="region of interest" description="Disordered" evidence="1">
    <location>
        <begin position="100"/>
        <end position="124"/>
    </location>
</feature>
<dbReference type="Gene3D" id="3.90.320.10">
    <property type="match status" value="1"/>
</dbReference>
<feature type="compositionally biased region" description="Gly residues" evidence="1">
    <location>
        <begin position="180"/>
        <end position="190"/>
    </location>
</feature>
<name>D8TMR4_VOLCA</name>
<evidence type="ECO:0000313" key="2">
    <source>
        <dbReference type="EMBL" id="EFJ51172.1"/>
    </source>
</evidence>
<dbReference type="KEGG" id="vcn:VOLCADRAFT_116519"/>
<evidence type="ECO:0000313" key="3">
    <source>
        <dbReference type="Proteomes" id="UP000001058"/>
    </source>
</evidence>
<dbReference type="GO" id="GO:0006281">
    <property type="term" value="P:DNA repair"/>
    <property type="evidence" value="ECO:0007669"/>
    <property type="project" value="UniProtKB-ARBA"/>
</dbReference>
<feature type="region of interest" description="Disordered" evidence="1">
    <location>
        <begin position="21"/>
        <end position="40"/>
    </location>
</feature>
<organism evidence="3">
    <name type="scientific">Volvox carteri f. nagariensis</name>
    <dbReference type="NCBI Taxonomy" id="3068"/>
    <lineage>
        <taxon>Eukaryota</taxon>
        <taxon>Viridiplantae</taxon>
        <taxon>Chlorophyta</taxon>
        <taxon>core chlorophytes</taxon>
        <taxon>Chlorophyceae</taxon>
        <taxon>CS clade</taxon>
        <taxon>Chlamydomonadales</taxon>
        <taxon>Volvocaceae</taxon>
        <taxon>Volvox</taxon>
    </lineage>
</organism>
<feature type="compositionally biased region" description="Polar residues" evidence="1">
    <location>
        <begin position="411"/>
        <end position="434"/>
    </location>
</feature>
<dbReference type="InterPro" id="IPR011335">
    <property type="entry name" value="Restrct_endonuc-II-like"/>
</dbReference>
<gene>
    <name evidence="2" type="ORF">VOLCADRAFT_116519</name>
</gene>
<feature type="compositionally biased region" description="Low complexity" evidence="1">
    <location>
        <begin position="23"/>
        <end position="37"/>
    </location>
</feature>
<reference evidence="2 3" key="1">
    <citation type="journal article" date="2010" name="Science">
        <title>Genomic analysis of organismal complexity in the multicellular green alga Volvox carteri.</title>
        <authorList>
            <person name="Prochnik S.E."/>
            <person name="Umen J."/>
            <person name="Nedelcu A.M."/>
            <person name="Hallmann A."/>
            <person name="Miller S.M."/>
            <person name="Nishii I."/>
            <person name="Ferris P."/>
            <person name="Kuo A."/>
            <person name="Mitros T."/>
            <person name="Fritz-Laylin L.K."/>
            <person name="Hellsten U."/>
            <person name="Chapman J."/>
            <person name="Simakov O."/>
            <person name="Rensing S.A."/>
            <person name="Terry A."/>
            <person name="Pangilinan J."/>
            <person name="Kapitonov V."/>
            <person name="Jurka J."/>
            <person name="Salamov A."/>
            <person name="Shapiro H."/>
            <person name="Schmutz J."/>
            <person name="Grimwood J."/>
            <person name="Lindquist E."/>
            <person name="Lucas S."/>
            <person name="Grigoriev I.V."/>
            <person name="Schmitt R."/>
            <person name="Kirk D."/>
            <person name="Rokhsar D.S."/>
        </authorList>
    </citation>
    <scope>NUCLEOTIDE SEQUENCE [LARGE SCALE GENOMIC DNA]</scope>
    <source>
        <strain evidence="3">f. Nagariensis / Eve</strain>
    </source>
</reference>
<feature type="compositionally biased region" description="Gly residues" evidence="1">
    <location>
        <begin position="393"/>
        <end position="405"/>
    </location>
</feature>
<sequence length="662" mass="69779">MLSPHTSQQPHLTRRATHAVTFASRGSSARAPAGDAPWRSVLGPESRLPNVFWGAVSPGSLRRMSYYTALPPVELLVLAGEATYSRLKDALGLRDQTASRVVGGPQPPYVPPPSPLGAADGQRSETEALQLNEAARLQYNAAMGTAEGESAPLEECFEGIGARGTKGMKAESGRSWAGRPSGGGSGGGVRGRSRSAVEGGGGGAAEADEEEGWSRADRRRISELAALAVGAAGAVRMRLLWGTLQEAAAVATLATLYPDSQLEEVGLLCLSDPRKWGVEPHELPPLGASPDALITHNVLITRRDVEAARAELMRSTAAVNSQQVILGQQGSRGAAASQTMREAAHGVARAVLRAALVRHTQPALSLPATTTGTNIPTATSTILGTCSSSGSDGSNGGGAVGGGGATRLAPSATTHPQYRGASSSPFTTTGTRSSGDGIRTLPMRPPVGSSRDAPPPLFACGWDAALDWLVTELLRLRYDGVGTEDDGHAAGPLACRARGLDTVMAVVQLREVVEVKNHCPFVSKSQRKARKRGLVIDYVVRDRGPISSVWPLWVPQLQAHMACSGADSALLLSRSPSRGVRLFRMFRDDAYIEAAFDILRELQCSHVARRQPPGCDPWVGRAGYEDFVQRTVAVSFEAETIVTTSATPKLPGADYAAFWDMR</sequence>
<dbReference type="Proteomes" id="UP000001058">
    <property type="component" value="Unassembled WGS sequence"/>
</dbReference>
<dbReference type="RefSeq" id="XP_002947639.1">
    <property type="nucleotide sequence ID" value="XM_002947593.1"/>
</dbReference>
<dbReference type="AlphaFoldDB" id="D8TMR4"/>
<feature type="region of interest" description="Disordered" evidence="1">
    <location>
        <begin position="164"/>
        <end position="215"/>
    </location>
</feature>
<accession>D8TMR4</accession>
<dbReference type="InterPro" id="IPR011604">
    <property type="entry name" value="PDDEXK-like_dom_sf"/>
</dbReference>
<protein>
    <submittedName>
        <fullName evidence="2">Uncharacterized protein</fullName>
    </submittedName>
</protein>
<dbReference type="STRING" id="3068.D8TMR4"/>
<dbReference type="SUPFAM" id="SSF52980">
    <property type="entry name" value="Restriction endonuclease-like"/>
    <property type="match status" value="1"/>
</dbReference>
<keyword evidence="3" id="KW-1185">Reference proteome</keyword>
<proteinExistence type="predicted"/>
<dbReference type="InParanoid" id="D8TMR4"/>
<feature type="region of interest" description="Disordered" evidence="1">
    <location>
        <begin position="386"/>
        <end position="452"/>
    </location>
</feature>
<dbReference type="OrthoDB" id="535128at2759"/>
<dbReference type="GeneID" id="9624928"/>